<evidence type="ECO:0000313" key="2">
    <source>
        <dbReference type="Proteomes" id="UP000830768"/>
    </source>
</evidence>
<gene>
    <name evidence="1" type="ORF">LCI18_003796</name>
</gene>
<dbReference type="Proteomes" id="UP000830768">
    <property type="component" value="Chromosome 3"/>
</dbReference>
<organism evidence="1 2">
    <name type="scientific">Fusarium solani subsp. cucurbitae</name>
    <name type="common">Neocosmosporum cucurbitae</name>
    <dbReference type="NCBI Taxonomy" id="2747967"/>
    <lineage>
        <taxon>Eukaryota</taxon>
        <taxon>Fungi</taxon>
        <taxon>Dikarya</taxon>
        <taxon>Ascomycota</taxon>
        <taxon>Pezizomycotina</taxon>
        <taxon>Sordariomycetes</taxon>
        <taxon>Hypocreomycetidae</taxon>
        <taxon>Hypocreales</taxon>
        <taxon>Nectriaceae</taxon>
        <taxon>Fusarium</taxon>
        <taxon>Fusarium solani species complex</taxon>
    </lineage>
</organism>
<proteinExistence type="predicted"/>
<name>A0ACD3YVA4_FUSSC</name>
<reference evidence="1" key="1">
    <citation type="submission" date="2021-11" db="EMBL/GenBank/DDBJ databases">
        <title>Fusarium solani-melongenae Genome sequencing and assembly.</title>
        <authorList>
            <person name="Xie S."/>
            <person name="Huang L."/>
            <person name="Zhang X."/>
        </authorList>
    </citation>
    <scope>NUCLEOTIDE SEQUENCE</scope>
    <source>
        <strain evidence="1">CRI 24-3</strain>
    </source>
</reference>
<sequence>MKAKCWSEENKKLMVERVRENRTGVQNRVFRKEQIFHAISDPQVYAFALIQICTTLPAGGIGTYANILVKSFGFSTWETQLLQMPIGIVMLTVMLTSAWADRKFKQTILIMMLGLLPTIAGVVVLISQPFHHDKRTKKSVVIASNFVFWAVGNAIGPQCFREKDAPRYFLALAIILGCFVFLELVLITLRTYYVFMNKKRDALVASGEVVDDVDFAHAFEDIADNVIAVAWNELTFITNPP</sequence>
<evidence type="ECO:0000313" key="1">
    <source>
        <dbReference type="EMBL" id="UPK92861.1"/>
    </source>
</evidence>
<dbReference type="EMBL" id="CP090032">
    <property type="protein sequence ID" value="UPK92861.1"/>
    <property type="molecule type" value="Genomic_DNA"/>
</dbReference>
<protein>
    <submittedName>
        <fullName evidence="1">Uncharacterized protein</fullName>
    </submittedName>
</protein>
<keyword evidence="2" id="KW-1185">Reference proteome</keyword>
<accession>A0ACD3YVA4</accession>